<accession>A0A939BPJ5</accession>
<reference evidence="1" key="1">
    <citation type="submission" date="2021-01" db="EMBL/GenBank/DDBJ databases">
        <title>Genomic Encyclopedia of Type Strains, Phase IV (KMG-IV): sequencing the most valuable type-strain genomes for metagenomic binning, comparative biology and taxonomic classification.</title>
        <authorList>
            <person name="Goeker M."/>
        </authorList>
    </citation>
    <scope>NUCLEOTIDE SEQUENCE</scope>
    <source>
        <strain evidence="1">DSM 23230</strain>
    </source>
</reference>
<protein>
    <submittedName>
        <fullName evidence="1">Uncharacterized protein GlcG (DUF336 family)</fullName>
    </submittedName>
</protein>
<dbReference type="InterPro" id="IPR005624">
    <property type="entry name" value="PduO/GlcC-like"/>
</dbReference>
<gene>
    <name evidence="1" type="ORF">JOC47_001991</name>
</gene>
<name>A0A939BPJ5_9FIRM</name>
<sequence>MIELAKEEAEKNEVRMVITVVDNAGKLIALERMDNVLQVSIGLS</sequence>
<dbReference type="InterPro" id="IPR038084">
    <property type="entry name" value="PduO/GlcC-like_sf"/>
</dbReference>
<dbReference type="Proteomes" id="UP000774000">
    <property type="component" value="Unassembled WGS sequence"/>
</dbReference>
<dbReference type="EMBL" id="JAFBDQ010000009">
    <property type="protein sequence ID" value="MBM7557137.1"/>
    <property type="molecule type" value="Genomic_DNA"/>
</dbReference>
<dbReference type="RefSeq" id="WP_204701896.1">
    <property type="nucleotide sequence ID" value="NZ_JAFBDQ010000009.1"/>
</dbReference>
<dbReference type="SUPFAM" id="SSF143744">
    <property type="entry name" value="GlcG-like"/>
    <property type="match status" value="1"/>
</dbReference>
<proteinExistence type="predicted"/>
<dbReference type="Pfam" id="PF03928">
    <property type="entry name" value="HbpS-like"/>
    <property type="match status" value="1"/>
</dbReference>
<evidence type="ECO:0000313" key="1">
    <source>
        <dbReference type="EMBL" id="MBM7557137.1"/>
    </source>
</evidence>
<comment type="caution">
    <text evidence="1">The sequence shown here is derived from an EMBL/GenBank/DDBJ whole genome shotgun (WGS) entry which is preliminary data.</text>
</comment>
<organism evidence="1 2">
    <name type="scientific">Halanaerobacter jeridensis</name>
    <dbReference type="NCBI Taxonomy" id="706427"/>
    <lineage>
        <taxon>Bacteria</taxon>
        <taxon>Bacillati</taxon>
        <taxon>Bacillota</taxon>
        <taxon>Clostridia</taxon>
        <taxon>Halanaerobiales</taxon>
        <taxon>Halobacteroidaceae</taxon>
        <taxon>Halanaerobacter</taxon>
    </lineage>
</organism>
<dbReference type="Gene3D" id="3.30.450.150">
    <property type="entry name" value="Haem-degrading domain"/>
    <property type="match status" value="1"/>
</dbReference>
<keyword evidence="2" id="KW-1185">Reference proteome</keyword>
<dbReference type="AlphaFoldDB" id="A0A939BPJ5"/>
<evidence type="ECO:0000313" key="2">
    <source>
        <dbReference type="Proteomes" id="UP000774000"/>
    </source>
</evidence>